<accession>A0A9X9Q180</accession>
<dbReference type="AlphaFoldDB" id="A0A9X9Q180"/>
<feature type="non-terminal residue" evidence="1">
    <location>
        <position position="1"/>
    </location>
</feature>
<evidence type="ECO:0000313" key="1">
    <source>
        <dbReference type="EMBL" id="VCW91258.1"/>
    </source>
</evidence>
<comment type="caution">
    <text evidence="1">The sequence shown here is derived from an EMBL/GenBank/DDBJ whole genome shotgun (WGS) entry which is preliminary data.</text>
</comment>
<name>A0A9X9Q180_GULGU</name>
<dbReference type="Proteomes" id="UP000269945">
    <property type="component" value="Unassembled WGS sequence"/>
</dbReference>
<protein>
    <submittedName>
        <fullName evidence="1">Uncharacterized protein</fullName>
    </submittedName>
</protein>
<feature type="non-terminal residue" evidence="1">
    <location>
        <position position="51"/>
    </location>
</feature>
<sequence length="51" mass="5815">GWPLHPGQHLRPTRFADRARGLRCAGKGMLWHKLNLHQCLQARALPNYTAV</sequence>
<keyword evidence="2" id="KW-1185">Reference proteome</keyword>
<gene>
    <name evidence="1" type="ORF">BN2614_LOCUS3</name>
</gene>
<dbReference type="EMBL" id="CYRY02017538">
    <property type="protein sequence ID" value="VCW91258.1"/>
    <property type="molecule type" value="Genomic_DNA"/>
</dbReference>
<proteinExistence type="predicted"/>
<organism evidence="1 2">
    <name type="scientific">Gulo gulo</name>
    <name type="common">Wolverine</name>
    <name type="synonym">Gluton</name>
    <dbReference type="NCBI Taxonomy" id="48420"/>
    <lineage>
        <taxon>Eukaryota</taxon>
        <taxon>Metazoa</taxon>
        <taxon>Chordata</taxon>
        <taxon>Craniata</taxon>
        <taxon>Vertebrata</taxon>
        <taxon>Euteleostomi</taxon>
        <taxon>Mammalia</taxon>
        <taxon>Eutheria</taxon>
        <taxon>Laurasiatheria</taxon>
        <taxon>Carnivora</taxon>
        <taxon>Caniformia</taxon>
        <taxon>Musteloidea</taxon>
        <taxon>Mustelidae</taxon>
        <taxon>Guloninae</taxon>
        <taxon>Gulo</taxon>
    </lineage>
</organism>
<reference evidence="1 2" key="1">
    <citation type="submission" date="2018-10" db="EMBL/GenBank/DDBJ databases">
        <authorList>
            <person name="Ekblom R."/>
            <person name="Jareborg N."/>
        </authorList>
    </citation>
    <scope>NUCLEOTIDE SEQUENCE [LARGE SCALE GENOMIC DNA]</scope>
    <source>
        <tissue evidence="1">Muscle</tissue>
    </source>
</reference>
<evidence type="ECO:0000313" key="2">
    <source>
        <dbReference type="Proteomes" id="UP000269945"/>
    </source>
</evidence>